<keyword evidence="2" id="KW-1185">Reference proteome</keyword>
<comment type="caution">
    <text evidence="1">The sequence shown here is derived from an EMBL/GenBank/DDBJ whole genome shotgun (WGS) entry which is preliminary data.</text>
</comment>
<evidence type="ECO:0000313" key="1">
    <source>
        <dbReference type="EMBL" id="KAG5605716.1"/>
    </source>
</evidence>
<organism evidence="1 2">
    <name type="scientific">Solanum commersonii</name>
    <name type="common">Commerson's wild potato</name>
    <name type="synonym">Commerson's nightshade</name>
    <dbReference type="NCBI Taxonomy" id="4109"/>
    <lineage>
        <taxon>Eukaryota</taxon>
        <taxon>Viridiplantae</taxon>
        <taxon>Streptophyta</taxon>
        <taxon>Embryophyta</taxon>
        <taxon>Tracheophyta</taxon>
        <taxon>Spermatophyta</taxon>
        <taxon>Magnoliopsida</taxon>
        <taxon>eudicotyledons</taxon>
        <taxon>Gunneridae</taxon>
        <taxon>Pentapetalae</taxon>
        <taxon>asterids</taxon>
        <taxon>lamiids</taxon>
        <taxon>Solanales</taxon>
        <taxon>Solanaceae</taxon>
        <taxon>Solanoideae</taxon>
        <taxon>Solaneae</taxon>
        <taxon>Solanum</taxon>
    </lineage>
</organism>
<evidence type="ECO:0000313" key="2">
    <source>
        <dbReference type="Proteomes" id="UP000824120"/>
    </source>
</evidence>
<protein>
    <submittedName>
        <fullName evidence="1">Uncharacterized protein</fullName>
    </submittedName>
</protein>
<name>A0A9J5Z2R7_SOLCO</name>
<proteinExistence type="predicted"/>
<dbReference type="EMBL" id="JACXVP010000005">
    <property type="protein sequence ID" value="KAG5605716.1"/>
    <property type="molecule type" value="Genomic_DNA"/>
</dbReference>
<gene>
    <name evidence="1" type="ORF">H5410_027208</name>
</gene>
<dbReference type="Proteomes" id="UP000824120">
    <property type="component" value="Chromosome 5"/>
</dbReference>
<accession>A0A9J5Z2R7</accession>
<sequence>MVFGTVETPDMPEVLLITIGHGDGREHIANPEQKAETDEEMFEEVTVDDIAETEEIMINVIVYFLLSLNLHK</sequence>
<dbReference type="AlphaFoldDB" id="A0A9J5Z2R7"/>
<reference evidence="1 2" key="1">
    <citation type="submission" date="2020-09" db="EMBL/GenBank/DDBJ databases">
        <title>De no assembly of potato wild relative species, Solanum commersonii.</title>
        <authorList>
            <person name="Cho K."/>
        </authorList>
    </citation>
    <scope>NUCLEOTIDE SEQUENCE [LARGE SCALE GENOMIC DNA]</scope>
    <source>
        <strain evidence="1">LZ3.2</strain>
        <tissue evidence="1">Leaf</tissue>
    </source>
</reference>